<proteinExistence type="predicted"/>
<feature type="region of interest" description="Disordered" evidence="1">
    <location>
        <begin position="398"/>
        <end position="428"/>
    </location>
</feature>
<evidence type="ECO:0000313" key="4">
    <source>
        <dbReference type="Proteomes" id="UP001627408"/>
    </source>
</evidence>
<accession>A0ABW8UTR4</accession>
<feature type="transmembrane region" description="Helical" evidence="2">
    <location>
        <begin position="138"/>
        <end position="163"/>
    </location>
</feature>
<organism evidence="3 4">
    <name type="scientific">Tateyamaria armeniaca</name>
    <dbReference type="NCBI Taxonomy" id="2518930"/>
    <lineage>
        <taxon>Bacteria</taxon>
        <taxon>Pseudomonadati</taxon>
        <taxon>Pseudomonadota</taxon>
        <taxon>Alphaproteobacteria</taxon>
        <taxon>Rhodobacterales</taxon>
        <taxon>Roseobacteraceae</taxon>
        <taxon>Tateyamaria</taxon>
    </lineage>
</organism>
<dbReference type="RefSeq" id="WP_407592162.1">
    <property type="nucleotide sequence ID" value="NZ_JBHDIY010000002.1"/>
</dbReference>
<evidence type="ECO:0000313" key="3">
    <source>
        <dbReference type="EMBL" id="MFL4470302.1"/>
    </source>
</evidence>
<reference evidence="3 4" key="1">
    <citation type="submission" date="2024-08" db="EMBL/GenBank/DDBJ databases">
        <title>Tateyamaria sp. nov., isolated from marine algae.</title>
        <authorList>
            <person name="Choi B.J."/>
            <person name="Kim J.M."/>
            <person name="Lee J.K."/>
            <person name="Choi D.G."/>
            <person name="Bayburt H."/>
            <person name="Baek J.H."/>
            <person name="Han D.M."/>
            <person name="Jeon C.O."/>
        </authorList>
    </citation>
    <scope>NUCLEOTIDE SEQUENCE [LARGE SCALE GENOMIC DNA]</scope>
    <source>
        <strain evidence="3 4">KMU-156</strain>
    </source>
</reference>
<feature type="compositionally biased region" description="Polar residues" evidence="1">
    <location>
        <begin position="400"/>
        <end position="411"/>
    </location>
</feature>
<keyword evidence="2" id="KW-1133">Transmembrane helix</keyword>
<feature type="transmembrane region" description="Helical" evidence="2">
    <location>
        <begin position="195"/>
        <end position="218"/>
    </location>
</feature>
<keyword evidence="2" id="KW-0472">Membrane</keyword>
<comment type="caution">
    <text evidence="3">The sequence shown here is derived from an EMBL/GenBank/DDBJ whole genome shotgun (WGS) entry which is preliminary data.</text>
</comment>
<sequence length="428" mass="46503">MAQTTPEAQPHFSQPVRQVLLMIVILLLSGAGVVLALPRVLPVFEANPYLNGFIVFVFLIGVVACFYMVYQLIQSVRWIERFASDGPNASERAPQLLASLASLLRARGSRMQLNATSTRSILDSVATRIDEMREITRYIVNLLIFLGLLGTFYGLATTVPALVETIRSLAPQDGESGFEVFGRLMSGLESQLDGMGVAFASSLLGLAGSLIVGLLELFAGHGQNRFYRELEEWLSSITRVSFAAEVEGEGSSEASMMAGVMDHLAEQMESLQNVFLQSDVSRSIVDEKLGKLTDTVERMTQQMQGQGGSSDAVDRLADGQARMADGVQQMAEGQARSIAAQERLIEVIEGQGSGDGIDAESRMRLRSIDVQMLRILEEISAGRQETMAELRTDLSALATALSQPRGQNRRSGLTDGARPRKKPDDGAL</sequence>
<dbReference type="Proteomes" id="UP001627408">
    <property type="component" value="Unassembled WGS sequence"/>
</dbReference>
<gene>
    <name evidence="3" type="ORF">ACERZ8_10615</name>
</gene>
<dbReference type="EMBL" id="JBHDIY010000002">
    <property type="protein sequence ID" value="MFL4470302.1"/>
    <property type="molecule type" value="Genomic_DNA"/>
</dbReference>
<evidence type="ECO:0000256" key="2">
    <source>
        <dbReference type="SAM" id="Phobius"/>
    </source>
</evidence>
<protein>
    <submittedName>
        <fullName evidence="3">Biopolymer transporter ExbB</fullName>
    </submittedName>
</protein>
<name>A0ABW8UTR4_9RHOB</name>
<keyword evidence="2" id="KW-0812">Transmembrane</keyword>
<evidence type="ECO:0000256" key="1">
    <source>
        <dbReference type="SAM" id="MobiDB-lite"/>
    </source>
</evidence>
<feature type="transmembrane region" description="Helical" evidence="2">
    <location>
        <begin position="19"/>
        <end position="37"/>
    </location>
</feature>
<feature type="transmembrane region" description="Helical" evidence="2">
    <location>
        <begin position="49"/>
        <end position="70"/>
    </location>
</feature>
<keyword evidence="4" id="KW-1185">Reference proteome</keyword>